<comment type="caution">
    <text evidence="4">The sequence shown here is derived from an EMBL/GenBank/DDBJ whole genome shotgun (WGS) entry which is preliminary data.</text>
</comment>
<keyword evidence="5" id="KW-1185">Reference proteome</keyword>
<feature type="domain" description="Ketoreductase" evidence="3">
    <location>
        <begin position="206"/>
        <end position="384"/>
    </location>
</feature>
<dbReference type="GO" id="GO:0016616">
    <property type="term" value="F:oxidoreductase activity, acting on the CH-OH group of donors, NAD or NADP as acceptor"/>
    <property type="evidence" value="ECO:0007669"/>
    <property type="project" value="TreeGrafter"/>
</dbReference>
<dbReference type="NCBIfam" id="NF006110">
    <property type="entry name" value="PRK08261.1"/>
    <property type="match status" value="1"/>
</dbReference>
<dbReference type="InterPro" id="IPR036291">
    <property type="entry name" value="NAD(P)-bd_dom_sf"/>
</dbReference>
<dbReference type="InterPro" id="IPR002347">
    <property type="entry name" value="SDR_fam"/>
</dbReference>
<gene>
    <name evidence="4" type="ORF">HJG52_03505</name>
</gene>
<dbReference type="PRINTS" id="PR00080">
    <property type="entry name" value="SDRFAMILY"/>
</dbReference>
<evidence type="ECO:0000313" key="4">
    <source>
        <dbReference type="EMBL" id="NNM45071.1"/>
    </source>
</evidence>
<sequence>MAGVYAGFVSSPIGKKLATQLGLPRPVRLRRYAADAPLVDGPVLVAGLGSAPIAARVRDLLKAQDVDVVGEVAQGTKLGAVVVDLTEAATPADLEVLRSTVAPTLRSLRPSARVVVVGRDPRDADGFAQSAVRRSLEGITRSIGKELRAGATANLVLVRDGADGGVDSTVRFLLSGRSAYVDGQVIRVGEGTPAEPADWAEPLAGKVAVVTGAARGIGASIAEVLARDGATVVCVDVPSAGEALARTANKVGGTALQLDVTAADAGRRILEHAQSRHGGLDIVVHNAGITRDKLLANMDDSRWASVLSVNLESILRMNETLLGDNGIRDGGHVVLVSSIAGIAGNRGQTNYAASKAGVIGLVDAMSTDERLRKRGITVNAVAPGFIETEMTAKVPFATREVGRLLNSLSQGGLPIDVAETIAYFGQDASAAVNGNVVRVCGQSLLGA</sequence>
<dbReference type="PROSITE" id="PS00061">
    <property type="entry name" value="ADH_SHORT"/>
    <property type="match status" value="1"/>
</dbReference>
<dbReference type="SMART" id="SM00822">
    <property type="entry name" value="PKS_KR"/>
    <property type="match status" value="1"/>
</dbReference>
<dbReference type="RefSeq" id="WP_171242140.1">
    <property type="nucleotide sequence ID" value="NZ_JABEPQ010000001.1"/>
</dbReference>
<protein>
    <submittedName>
        <fullName evidence="4">3-oxoacyl-ACP reductase</fullName>
    </submittedName>
</protein>
<evidence type="ECO:0000256" key="1">
    <source>
        <dbReference type="ARBA" id="ARBA00006484"/>
    </source>
</evidence>
<dbReference type="Pfam" id="PF00106">
    <property type="entry name" value="adh_short"/>
    <property type="match status" value="1"/>
</dbReference>
<dbReference type="SUPFAM" id="SSF51735">
    <property type="entry name" value="NAD(P)-binding Rossmann-fold domains"/>
    <property type="match status" value="1"/>
</dbReference>
<comment type="similarity">
    <text evidence="1 2">Belongs to the short-chain dehydrogenases/reductases (SDR) family.</text>
</comment>
<dbReference type="PANTHER" id="PTHR42760:SF78">
    <property type="entry name" value="3-OXOACYL-[ACYL-CARRIER-PROTEIN] REDUCTASE [NADH]"/>
    <property type="match status" value="1"/>
</dbReference>
<dbReference type="InterPro" id="IPR020904">
    <property type="entry name" value="Sc_DH/Rdtase_CS"/>
</dbReference>
<dbReference type="Proteomes" id="UP000588586">
    <property type="component" value="Unassembled WGS sequence"/>
</dbReference>
<dbReference type="Gene3D" id="3.40.50.720">
    <property type="entry name" value="NAD(P)-binding Rossmann-like Domain"/>
    <property type="match status" value="2"/>
</dbReference>
<evidence type="ECO:0000256" key="2">
    <source>
        <dbReference type="RuleBase" id="RU000363"/>
    </source>
</evidence>
<dbReference type="EMBL" id="JABEPQ010000001">
    <property type="protein sequence ID" value="NNM45071.1"/>
    <property type="molecule type" value="Genomic_DNA"/>
</dbReference>
<dbReference type="FunFam" id="3.40.50.720:FF:000338">
    <property type="entry name" value="3-oxoacyl-ACP reductase FabG"/>
    <property type="match status" value="1"/>
</dbReference>
<organism evidence="4 5">
    <name type="scientific">Knoellia koreensis</name>
    <dbReference type="NCBI Taxonomy" id="2730921"/>
    <lineage>
        <taxon>Bacteria</taxon>
        <taxon>Bacillati</taxon>
        <taxon>Actinomycetota</taxon>
        <taxon>Actinomycetes</taxon>
        <taxon>Micrococcales</taxon>
        <taxon>Intrasporangiaceae</taxon>
        <taxon>Knoellia</taxon>
    </lineage>
</organism>
<reference evidence="4 5" key="1">
    <citation type="submission" date="2020-04" db="EMBL/GenBank/DDBJ databases">
        <title>Knoellia sp. isolate from air conditioner.</title>
        <authorList>
            <person name="Chea S."/>
            <person name="Kim D.-U."/>
        </authorList>
    </citation>
    <scope>NUCLEOTIDE SEQUENCE [LARGE SCALE GENOMIC DNA]</scope>
    <source>
        <strain evidence="4 5">DB2414S</strain>
    </source>
</reference>
<dbReference type="InterPro" id="IPR057326">
    <property type="entry name" value="KR_dom"/>
</dbReference>
<dbReference type="PANTHER" id="PTHR42760">
    <property type="entry name" value="SHORT-CHAIN DEHYDROGENASES/REDUCTASES FAMILY MEMBER"/>
    <property type="match status" value="1"/>
</dbReference>
<evidence type="ECO:0000259" key="3">
    <source>
        <dbReference type="SMART" id="SM00822"/>
    </source>
</evidence>
<evidence type="ECO:0000313" key="5">
    <source>
        <dbReference type="Proteomes" id="UP000588586"/>
    </source>
</evidence>
<name>A0A849HFR3_9MICO</name>
<dbReference type="AlphaFoldDB" id="A0A849HFR3"/>
<accession>A0A849HFR3</accession>
<proteinExistence type="inferred from homology"/>
<dbReference type="PRINTS" id="PR00081">
    <property type="entry name" value="GDHRDH"/>
</dbReference>